<dbReference type="EMBL" id="PYMB01000002">
    <property type="protein sequence ID" value="PSW14584.1"/>
    <property type="molecule type" value="Genomic_DNA"/>
</dbReference>
<feature type="domain" description="Glycine transporter" evidence="8">
    <location>
        <begin position="97"/>
        <end position="169"/>
    </location>
</feature>
<feature type="transmembrane region" description="Helical" evidence="7">
    <location>
        <begin position="6"/>
        <end position="27"/>
    </location>
</feature>
<protein>
    <recommendedName>
        <fullName evidence="8">Glycine transporter domain-containing protein</fullName>
    </recommendedName>
</protein>
<feature type="transmembrane region" description="Helical" evidence="7">
    <location>
        <begin position="180"/>
        <end position="196"/>
    </location>
</feature>
<name>A0A2T3NHU2_9GAMM</name>
<proteinExistence type="inferred from homology"/>
<evidence type="ECO:0000256" key="2">
    <source>
        <dbReference type="ARBA" id="ARBA00008193"/>
    </source>
</evidence>
<evidence type="ECO:0000256" key="4">
    <source>
        <dbReference type="ARBA" id="ARBA00022692"/>
    </source>
</evidence>
<reference evidence="9 10" key="1">
    <citation type="submission" date="2018-03" db="EMBL/GenBank/DDBJ databases">
        <title>Whole genome sequencing of Histamine producing bacteria.</title>
        <authorList>
            <person name="Butler K."/>
        </authorList>
    </citation>
    <scope>NUCLEOTIDE SEQUENCE [LARGE SCALE GENOMIC DNA]</scope>
    <source>
        <strain evidence="9 10">DSM 19138</strain>
    </source>
</reference>
<dbReference type="Pfam" id="PF03458">
    <property type="entry name" value="Gly_transporter"/>
    <property type="match status" value="2"/>
</dbReference>
<dbReference type="RefSeq" id="WP_107297823.1">
    <property type="nucleotide sequence ID" value="NZ_PYMB01000002.1"/>
</dbReference>
<dbReference type="OrthoDB" id="9791874at2"/>
<dbReference type="AlphaFoldDB" id="A0A2T3NHU2"/>
<comment type="caution">
    <text evidence="9">The sequence shown here is derived from an EMBL/GenBank/DDBJ whole genome shotgun (WGS) entry which is preliminary data.</text>
</comment>
<feature type="transmembrane region" description="Helical" evidence="7">
    <location>
        <begin position="66"/>
        <end position="87"/>
    </location>
</feature>
<evidence type="ECO:0000256" key="3">
    <source>
        <dbReference type="ARBA" id="ARBA00022475"/>
    </source>
</evidence>
<dbReference type="Proteomes" id="UP000241346">
    <property type="component" value="Unassembled WGS sequence"/>
</dbReference>
<comment type="similarity">
    <text evidence="2">Belongs to the UPF0126 family.</text>
</comment>
<sequence>MDHTAILIEIISVLGTAAFAISAVLAAEKKEIDLFAVMVLGMITAVGGGTIRDCLLDVPIFWAQDLSYIWIALASSIIGFIFFGLLKKKWINRFYLYIDTFAIAMFGIQGTNKAWELGFGIPAGPVLLGVITAVGGGIIRDVLLQRPTLLFSKNLYAIPVTIGCTLHAMMLMLLPEIGSISAIISIALIIYMRHLSINDKITLPEWALLGYRIQKFENYQNK</sequence>
<gene>
    <name evidence="9" type="ORF">C9J01_09170</name>
</gene>
<comment type="subcellular location">
    <subcellularLocation>
        <location evidence="1">Cell membrane</location>
        <topology evidence="1">Multi-pass membrane protein</topology>
    </subcellularLocation>
</comment>
<evidence type="ECO:0000313" key="10">
    <source>
        <dbReference type="Proteomes" id="UP000241346"/>
    </source>
</evidence>
<feature type="transmembrane region" description="Helical" evidence="7">
    <location>
        <begin position="123"/>
        <end position="143"/>
    </location>
</feature>
<dbReference type="GO" id="GO:0005886">
    <property type="term" value="C:plasma membrane"/>
    <property type="evidence" value="ECO:0007669"/>
    <property type="project" value="UniProtKB-SubCell"/>
</dbReference>
<evidence type="ECO:0000256" key="5">
    <source>
        <dbReference type="ARBA" id="ARBA00022989"/>
    </source>
</evidence>
<dbReference type="PANTHER" id="PTHR30506:SF3">
    <property type="entry name" value="UPF0126 INNER MEMBRANE PROTEIN YADS-RELATED"/>
    <property type="match status" value="1"/>
</dbReference>
<dbReference type="PANTHER" id="PTHR30506">
    <property type="entry name" value="INNER MEMBRANE PROTEIN"/>
    <property type="match status" value="1"/>
</dbReference>
<keyword evidence="5 7" id="KW-1133">Transmembrane helix</keyword>
<evidence type="ECO:0000256" key="1">
    <source>
        <dbReference type="ARBA" id="ARBA00004651"/>
    </source>
</evidence>
<evidence type="ECO:0000259" key="8">
    <source>
        <dbReference type="Pfam" id="PF03458"/>
    </source>
</evidence>
<evidence type="ECO:0000313" key="9">
    <source>
        <dbReference type="EMBL" id="PSW14584.1"/>
    </source>
</evidence>
<feature type="transmembrane region" description="Helical" evidence="7">
    <location>
        <begin position="34"/>
        <end position="51"/>
    </location>
</feature>
<evidence type="ECO:0000256" key="7">
    <source>
        <dbReference type="SAM" id="Phobius"/>
    </source>
</evidence>
<keyword evidence="4 7" id="KW-0812">Transmembrane</keyword>
<keyword evidence="3" id="KW-1003">Cell membrane</keyword>
<keyword evidence="6 7" id="KW-0472">Membrane</keyword>
<organism evidence="9 10">
    <name type="scientific">Photobacterium rosenbergii</name>
    <dbReference type="NCBI Taxonomy" id="294936"/>
    <lineage>
        <taxon>Bacteria</taxon>
        <taxon>Pseudomonadati</taxon>
        <taxon>Pseudomonadota</taxon>
        <taxon>Gammaproteobacteria</taxon>
        <taxon>Vibrionales</taxon>
        <taxon>Vibrionaceae</taxon>
        <taxon>Photobacterium</taxon>
    </lineage>
</organism>
<feature type="domain" description="Glycine transporter" evidence="8">
    <location>
        <begin position="10"/>
        <end position="82"/>
    </location>
</feature>
<evidence type="ECO:0000256" key="6">
    <source>
        <dbReference type="ARBA" id="ARBA00023136"/>
    </source>
</evidence>
<accession>A0A2T3NHU2</accession>
<dbReference type="InterPro" id="IPR005115">
    <property type="entry name" value="Gly_transporter"/>
</dbReference>